<accession>A0A0W0YZP2</accession>
<protein>
    <submittedName>
        <fullName evidence="3">Adenylate/guanylate cyclase transmembrane protein</fullName>
    </submittedName>
</protein>
<dbReference type="STRING" id="452.Lspi_1917"/>
<dbReference type="GO" id="GO:0035556">
    <property type="term" value="P:intracellular signal transduction"/>
    <property type="evidence" value="ECO:0007669"/>
    <property type="project" value="InterPro"/>
</dbReference>
<gene>
    <name evidence="3" type="ORF">Lspi_1917</name>
</gene>
<dbReference type="InterPro" id="IPR007890">
    <property type="entry name" value="CHASE2"/>
</dbReference>
<name>A0A0W0YZP2_LEGSP</name>
<feature type="transmembrane region" description="Helical" evidence="1">
    <location>
        <begin position="403"/>
        <end position="425"/>
    </location>
</feature>
<evidence type="ECO:0000256" key="1">
    <source>
        <dbReference type="SAM" id="Phobius"/>
    </source>
</evidence>
<dbReference type="OrthoDB" id="9806704at2"/>
<dbReference type="SMART" id="SM00044">
    <property type="entry name" value="CYCc"/>
    <property type="match status" value="1"/>
</dbReference>
<dbReference type="Pfam" id="PF00211">
    <property type="entry name" value="Guanylate_cyc"/>
    <property type="match status" value="1"/>
</dbReference>
<dbReference type="CDD" id="cd07302">
    <property type="entry name" value="CHD"/>
    <property type="match status" value="1"/>
</dbReference>
<dbReference type="PATRIC" id="fig|452.5.peg.2105"/>
<dbReference type="PROSITE" id="PS50125">
    <property type="entry name" value="GUANYLATE_CYCLASE_2"/>
    <property type="match status" value="1"/>
</dbReference>
<dbReference type="PANTHER" id="PTHR43081">
    <property type="entry name" value="ADENYLATE CYCLASE, TERMINAL-DIFFERENTIATION SPECIFIC-RELATED"/>
    <property type="match status" value="1"/>
</dbReference>
<dbReference type="PANTHER" id="PTHR43081:SF1">
    <property type="entry name" value="ADENYLATE CYCLASE, TERMINAL-DIFFERENTIATION SPECIFIC"/>
    <property type="match status" value="1"/>
</dbReference>
<dbReference type="Pfam" id="PF05226">
    <property type="entry name" value="CHASE2"/>
    <property type="match status" value="1"/>
</dbReference>
<proteinExistence type="predicted"/>
<dbReference type="GO" id="GO:0006171">
    <property type="term" value="P:cAMP biosynthetic process"/>
    <property type="evidence" value="ECO:0007669"/>
    <property type="project" value="TreeGrafter"/>
</dbReference>
<dbReference type="RefSeq" id="WP_058483837.1">
    <property type="nucleotide sequence ID" value="NZ_CAAAII010000008.1"/>
</dbReference>
<reference evidence="3 4" key="1">
    <citation type="submission" date="2015-11" db="EMBL/GenBank/DDBJ databases">
        <title>Genomic analysis of 38 Legionella species identifies large and diverse effector repertoires.</title>
        <authorList>
            <person name="Burstein D."/>
            <person name="Amaro F."/>
            <person name="Zusman T."/>
            <person name="Lifshitz Z."/>
            <person name="Cohen O."/>
            <person name="Gilbert J.A."/>
            <person name="Pupko T."/>
            <person name="Shuman H.A."/>
            <person name="Segal G."/>
        </authorList>
    </citation>
    <scope>NUCLEOTIDE SEQUENCE [LARGE SCALE GENOMIC DNA]</scope>
    <source>
        <strain evidence="3 4">Mt.St.Helens-9</strain>
    </source>
</reference>
<keyword evidence="4" id="KW-1185">Reference proteome</keyword>
<comment type="caution">
    <text evidence="3">The sequence shown here is derived from an EMBL/GenBank/DDBJ whole genome shotgun (WGS) entry which is preliminary data.</text>
</comment>
<keyword evidence="1" id="KW-0472">Membrane</keyword>
<dbReference type="SMART" id="SM01080">
    <property type="entry name" value="CHASE2"/>
    <property type="match status" value="1"/>
</dbReference>
<dbReference type="InterPro" id="IPR029787">
    <property type="entry name" value="Nucleotide_cyclase"/>
</dbReference>
<dbReference type="SUPFAM" id="SSF55073">
    <property type="entry name" value="Nucleotide cyclase"/>
    <property type="match status" value="1"/>
</dbReference>
<dbReference type="InterPro" id="IPR001054">
    <property type="entry name" value="A/G_cyclase"/>
</dbReference>
<keyword evidence="1 3" id="KW-0812">Transmembrane</keyword>
<dbReference type="Gene3D" id="3.30.70.1230">
    <property type="entry name" value="Nucleotide cyclase"/>
    <property type="match status" value="1"/>
</dbReference>
<feature type="domain" description="Guanylate cyclase" evidence="2">
    <location>
        <begin position="494"/>
        <end position="626"/>
    </location>
</feature>
<feature type="transmembrane region" description="Helical" evidence="1">
    <location>
        <begin position="379"/>
        <end position="396"/>
    </location>
</feature>
<evidence type="ECO:0000313" key="3">
    <source>
        <dbReference type="EMBL" id="KTD62067.1"/>
    </source>
</evidence>
<dbReference type="EMBL" id="LNYX01000030">
    <property type="protein sequence ID" value="KTD62067.1"/>
    <property type="molecule type" value="Genomic_DNA"/>
</dbReference>
<organism evidence="3 4">
    <name type="scientific">Legionella spiritensis</name>
    <dbReference type="NCBI Taxonomy" id="452"/>
    <lineage>
        <taxon>Bacteria</taxon>
        <taxon>Pseudomonadati</taxon>
        <taxon>Pseudomonadota</taxon>
        <taxon>Gammaproteobacteria</taxon>
        <taxon>Legionellales</taxon>
        <taxon>Legionellaceae</taxon>
        <taxon>Legionella</taxon>
    </lineage>
</organism>
<dbReference type="Proteomes" id="UP000054877">
    <property type="component" value="Unassembled WGS sequence"/>
</dbReference>
<dbReference type="AlphaFoldDB" id="A0A0W0YZP2"/>
<sequence>MTRNALFRRLRDRSIPAGLGVFLTLLVFSATMTTIPVVSRLIQQLNNLIYDKMISLNLRHVNRNVRIVIIDIDEKSINREGKWPWPRDKMAILLTKLKQAGVVVTAFDMIMAEKDINCAIRLKNKLPGITLRTSDITRRLPEILDEIAPQVDNDLKLSRAMRDHDVVLGFLFDNQQNVHSGFLPQPLLNEQGQFLKSDNPKIHTFTGYKGDPEVYAEATSKGGFVTNFPDSDGVIRHGILIARYNDRLYPNLALAASMSYLLAEKTTLMTHKVGGVSTLYGINIDGTFIPTDARGRILMPFWGPTGSLDYHSATDVLRGKIKNEELEGAIAILGSSMMLLSDRHPSPISQLFPGIEMVGNMIKGITEGQVTSQYDWHRFGGWFSYLLFGIVLALMLPFLNIMFLLLLTVIAILGITGVIVALFVYRNIYMPAGGLLILVIAQSLINYSYSFVLEKRQKRKISQLFGQYVPGDYVKALIESPEQYTMEGQLREMTVLFSDIRNFTTLSEGMDASDVKRFLNEIFTVMTEIIFKFQGTIDKYVGDMIIAFWGAPMMDDDHAFHAIGAALSIVKHLPDINATLTRKNLPEINTGIGLATGPMNVGDMGSRFRRAYTVLGDTVNLGSRLEGLTKFYQASILTSDKTRFGQDAFLWRTVDKVIVKGKTTPLTIYEPLGLIQDVSANLVTEVRDYESALQDYYARRWAASKRKFQALKRRNSRVYLYDLYLARIDTFGKHPPPGDWEGVFVHTQK</sequence>
<keyword evidence="1" id="KW-1133">Transmembrane helix</keyword>
<evidence type="ECO:0000313" key="4">
    <source>
        <dbReference type="Proteomes" id="UP000054877"/>
    </source>
</evidence>
<evidence type="ECO:0000259" key="2">
    <source>
        <dbReference type="PROSITE" id="PS50125"/>
    </source>
</evidence>
<dbReference type="InterPro" id="IPR050697">
    <property type="entry name" value="Adenylyl/Guanylyl_Cyclase_3/4"/>
</dbReference>
<feature type="transmembrane region" description="Helical" evidence="1">
    <location>
        <begin position="431"/>
        <end position="452"/>
    </location>
</feature>
<dbReference type="GO" id="GO:0004016">
    <property type="term" value="F:adenylate cyclase activity"/>
    <property type="evidence" value="ECO:0007669"/>
    <property type="project" value="UniProtKB-ARBA"/>
</dbReference>